<evidence type="ECO:0000313" key="1">
    <source>
        <dbReference type="EMBL" id="KAK7071504.1"/>
    </source>
</evidence>
<keyword evidence="2" id="KW-1185">Reference proteome</keyword>
<accession>A0AAN8X222</accession>
<dbReference type="EMBL" id="JAXCGZ010014410">
    <property type="protein sequence ID" value="KAK7071504.1"/>
    <property type="molecule type" value="Genomic_DNA"/>
</dbReference>
<comment type="caution">
    <text evidence="1">The sequence shown here is derived from an EMBL/GenBank/DDBJ whole genome shotgun (WGS) entry which is preliminary data.</text>
</comment>
<dbReference type="AlphaFoldDB" id="A0AAN8X222"/>
<gene>
    <name evidence="1" type="ORF">SK128_018578</name>
</gene>
<protein>
    <submittedName>
        <fullName evidence="1">Uncharacterized protein</fullName>
    </submittedName>
</protein>
<evidence type="ECO:0000313" key="2">
    <source>
        <dbReference type="Proteomes" id="UP001381693"/>
    </source>
</evidence>
<organism evidence="1 2">
    <name type="scientific">Halocaridina rubra</name>
    <name type="common">Hawaiian red shrimp</name>
    <dbReference type="NCBI Taxonomy" id="373956"/>
    <lineage>
        <taxon>Eukaryota</taxon>
        <taxon>Metazoa</taxon>
        <taxon>Ecdysozoa</taxon>
        <taxon>Arthropoda</taxon>
        <taxon>Crustacea</taxon>
        <taxon>Multicrustacea</taxon>
        <taxon>Malacostraca</taxon>
        <taxon>Eumalacostraca</taxon>
        <taxon>Eucarida</taxon>
        <taxon>Decapoda</taxon>
        <taxon>Pleocyemata</taxon>
        <taxon>Caridea</taxon>
        <taxon>Atyoidea</taxon>
        <taxon>Atyidae</taxon>
        <taxon>Halocaridina</taxon>
    </lineage>
</organism>
<proteinExistence type="predicted"/>
<sequence length="57" mass="6553">MVTSVYAKSKLSYILEREENTKETNKEIQIANNLTNICNSIRNSTFRRDGENQNMAA</sequence>
<name>A0AAN8X222_HALRR</name>
<dbReference type="Proteomes" id="UP001381693">
    <property type="component" value="Unassembled WGS sequence"/>
</dbReference>
<reference evidence="1 2" key="1">
    <citation type="submission" date="2023-11" db="EMBL/GenBank/DDBJ databases">
        <title>Halocaridina rubra genome assembly.</title>
        <authorList>
            <person name="Smith C."/>
        </authorList>
    </citation>
    <scope>NUCLEOTIDE SEQUENCE [LARGE SCALE GENOMIC DNA]</scope>
    <source>
        <strain evidence="1">EP-1</strain>
        <tissue evidence="1">Whole</tissue>
    </source>
</reference>